<accession>A0A0E9TWQ8</accession>
<proteinExistence type="predicted"/>
<evidence type="ECO:0000313" key="1">
    <source>
        <dbReference type="EMBL" id="JAH58119.1"/>
    </source>
</evidence>
<name>A0A0E9TWQ8_ANGAN</name>
<protein>
    <submittedName>
        <fullName evidence="1">Uncharacterized protein</fullName>
    </submittedName>
</protein>
<sequence length="36" mass="3917">MAGIWDCCHIQHRLKSSSIVILNTSNTLAAAEVFAD</sequence>
<dbReference type="AlphaFoldDB" id="A0A0E9TWQ8"/>
<dbReference type="EMBL" id="GBXM01050458">
    <property type="protein sequence ID" value="JAH58119.1"/>
    <property type="molecule type" value="Transcribed_RNA"/>
</dbReference>
<reference evidence="1" key="1">
    <citation type="submission" date="2014-11" db="EMBL/GenBank/DDBJ databases">
        <authorList>
            <person name="Amaro Gonzalez C."/>
        </authorList>
    </citation>
    <scope>NUCLEOTIDE SEQUENCE</scope>
</reference>
<reference evidence="1" key="2">
    <citation type="journal article" date="2015" name="Fish Shellfish Immunol.">
        <title>Early steps in the European eel (Anguilla anguilla)-Vibrio vulnificus interaction in the gills: Role of the RtxA13 toxin.</title>
        <authorList>
            <person name="Callol A."/>
            <person name="Pajuelo D."/>
            <person name="Ebbesson L."/>
            <person name="Teles M."/>
            <person name="MacKenzie S."/>
            <person name="Amaro C."/>
        </authorList>
    </citation>
    <scope>NUCLEOTIDE SEQUENCE</scope>
</reference>
<organism evidence="1">
    <name type="scientific">Anguilla anguilla</name>
    <name type="common">European freshwater eel</name>
    <name type="synonym">Muraena anguilla</name>
    <dbReference type="NCBI Taxonomy" id="7936"/>
    <lineage>
        <taxon>Eukaryota</taxon>
        <taxon>Metazoa</taxon>
        <taxon>Chordata</taxon>
        <taxon>Craniata</taxon>
        <taxon>Vertebrata</taxon>
        <taxon>Euteleostomi</taxon>
        <taxon>Actinopterygii</taxon>
        <taxon>Neopterygii</taxon>
        <taxon>Teleostei</taxon>
        <taxon>Anguilliformes</taxon>
        <taxon>Anguillidae</taxon>
        <taxon>Anguilla</taxon>
    </lineage>
</organism>